<feature type="region of interest" description="Disordered" evidence="2">
    <location>
        <begin position="31"/>
        <end position="56"/>
    </location>
</feature>
<evidence type="ECO:0000256" key="1">
    <source>
        <dbReference type="SAM" id="Coils"/>
    </source>
</evidence>
<name>A0A176VSF0_MARPO</name>
<evidence type="ECO:0000256" key="2">
    <source>
        <dbReference type="SAM" id="MobiDB-lite"/>
    </source>
</evidence>
<keyword evidence="4" id="KW-1185">Reference proteome</keyword>
<gene>
    <name evidence="3" type="ORF">AXG93_4720s1120</name>
</gene>
<reference evidence="3" key="1">
    <citation type="submission" date="2016-03" db="EMBL/GenBank/DDBJ databases">
        <title>Mechanisms controlling the formation of the plant cell surface in tip-growing cells are functionally conserved among land plants.</title>
        <authorList>
            <person name="Honkanen S."/>
            <person name="Jones V.A."/>
            <person name="Morieri G."/>
            <person name="Champion C."/>
            <person name="Hetherington A.J."/>
            <person name="Kelly S."/>
            <person name="Saint-Marcoux D."/>
            <person name="Proust H."/>
            <person name="Prescott H."/>
            <person name="Dolan L."/>
        </authorList>
    </citation>
    <scope>NUCLEOTIDE SEQUENCE [LARGE SCALE GENOMIC DNA]</scope>
    <source>
        <tissue evidence="3">Whole gametophyte</tissue>
    </source>
</reference>
<evidence type="ECO:0000313" key="4">
    <source>
        <dbReference type="Proteomes" id="UP000077202"/>
    </source>
</evidence>
<evidence type="ECO:0000313" key="3">
    <source>
        <dbReference type="EMBL" id="OAE23647.1"/>
    </source>
</evidence>
<keyword evidence="1" id="KW-0175">Coiled coil</keyword>
<proteinExistence type="predicted"/>
<dbReference type="Proteomes" id="UP000077202">
    <property type="component" value="Unassembled WGS sequence"/>
</dbReference>
<organism evidence="3 4">
    <name type="scientific">Marchantia polymorpha subsp. ruderalis</name>
    <dbReference type="NCBI Taxonomy" id="1480154"/>
    <lineage>
        <taxon>Eukaryota</taxon>
        <taxon>Viridiplantae</taxon>
        <taxon>Streptophyta</taxon>
        <taxon>Embryophyta</taxon>
        <taxon>Marchantiophyta</taxon>
        <taxon>Marchantiopsida</taxon>
        <taxon>Marchantiidae</taxon>
        <taxon>Marchantiales</taxon>
        <taxon>Marchantiaceae</taxon>
        <taxon>Marchantia</taxon>
    </lineage>
</organism>
<comment type="caution">
    <text evidence="3">The sequence shown here is derived from an EMBL/GenBank/DDBJ whole genome shotgun (WGS) entry which is preliminary data.</text>
</comment>
<feature type="compositionally biased region" description="Basic residues" evidence="2">
    <location>
        <begin position="31"/>
        <end position="48"/>
    </location>
</feature>
<dbReference type="EMBL" id="LVLJ01002815">
    <property type="protein sequence ID" value="OAE23647.1"/>
    <property type="molecule type" value="Genomic_DNA"/>
</dbReference>
<feature type="coiled-coil region" evidence="1">
    <location>
        <begin position="138"/>
        <end position="197"/>
    </location>
</feature>
<accession>A0A176VSF0</accession>
<protein>
    <submittedName>
        <fullName evidence="3">Uncharacterized protein</fullName>
    </submittedName>
</protein>
<sequence length="211" mass="24163">MRLVVFDVLSCPAKGALAVGAPFRRRHTCPPKAFRRRSTPPKAYRRRRCPEGLCPEGTLPPKAPHIKILETEDDTPSEEEEVESVGGTPTGVLCEQVVPLLRYLDRKATKYGNPRHRGSYVELVRNRTRIKVATNFELMVLDQKYRQLEERYNFLQEQCTISRKLQNAAIQLRDEVAANAQREIEELRAKVETGINSEQAQNRILAEKLVR</sequence>
<dbReference type="AlphaFoldDB" id="A0A176VSF0"/>